<protein>
    <submittedName>
        <fullName evidence="2">Uncharacterized protein</fullName>
    </submittedName>
</protein>
<dbReference type="AlphaFoldDB" id="A0A941ISU2"/>
<gene>
    <name evidence="2" type="ORF">KDL01_10040</name>
</gene>
<dbReference type="EMBL" id="JAGSOG010000035">
    <property type="protein sequence ID" value="MBR7833606.1"/>
    <property type="molecule type" value="Genomic_DNA"/>
</dbReference>
<evidence type="ECO:0000313" key="3">
    <source>
        <dbReference type="Proteomes" id="UP000675781"/>
    </source>
</evidence>
<keyword evidence="1" id="KW-0812">Transmembrane</keyword>
<feature type="transmembrane region" description="Helical" evidence="1">
    <location>
        <begin position="12"/>
        <end position="29"/>
    </location>
</feature>
<name>A0A941ISU2_9ACTN</name>
<feature type="transmembrane region" description="Helical" evidence="1">
    <location>
        <begin position="35"/>
        <end position="53"/>
    </location>
</feature>
<reference evidence="2" key="1">
    <citation type="submission" date="2021-04" db="EMBL/GenBank/DDBJ databases">
        <title>Genome based classification of Actinospica acidithermotolerans sp. nov., an actinobacterium isolated from an Indonesian hot spring.</title>
        <authorList>
            <person name="Kusuma A.B."/>
            <person name="Putra K.E."/>
            <person name="Nafisah S."/>
            <person name="Loh J."/>
            <person name="Nouioui I."/>
            <person name="Goodfellow M."/>
        </authorList>
    </citation>
    <scope>NUCLEOTIDE SEQUENCE</scope>
    <source>
        <strain evidence="2">CSCA 57</strain>
    </source>
</reference>
<dbReference type="RefSeq" id="WP_212528127.1">
    <property type="nucleotide sequence ID" value="NZ_JAGSOG010000035.1"/>
</dbReference>
<comment type="caution">
    <text evidence="2">The sequence shown here is derived from an EMBL/GenBank/DDBJ whole genome shotgun (WGS) entry which is preliminary data.</text>
</comment>
<keyword evidence="1" id="KW-0472">Membrane</keyword>
<keyword evidence="3" id="KW-1185">Reference proteome</keyword>
<evidence type="ECO:0000256" key="1">
    <source>
        <dbReference type="SAM" id="Phobius"/>
    </source>
</evidence>
<dbReference type="Proteomes" id="UP000675781">
    <property type="component" value="Unassembled WGS sequence"/>
</dbReference>
<keyword evidence="1" id="KW-1133">Transmembrane helix</keyword>
<organism evidence="2 3">
    <name type="scientific">Actinospica durhamensis</name>
    <dbReference type="NCBI Taxonomy" id="1508375"/>
    <lineage>
        <taxon>Bacteria</taxon>
        <taxon>Bacillati</taxon>
        <taxon>Actinomycetota</taxon>
        <taxon>Actinomycetes</taxon>
        <taxon>Catenulisporales</taxon>
        <taxon>Actinospicaceae</taxon>
        <taxon>Actinospica</taxon>
    </lineage>
</organism>
<sequence length="59" mass="6737">MLKWIDVHPRRALAWITFLDIVVGITACHEVPEGRLSISMLMIVLPSAALSAIRRRQQR</sequence>
<proteinExistence type="predicted"/>
<evidence type="ECO:0000313" key="2">
    <source>
        <dbReference type="EMBL" id="MBR7833606.1"/>
    </source>
</evidence>
<accession>A0A941ISU2</accession>